<proteinExistence type="predicted"/>
<evidence type="ECO:0000256" key="1">
    <source>
        <dbReference type="SAM" id="MobiDB-lite"/>
    </source>
</evidence>
<keyword evidence="3" id="KW-1185">Reference proteome</keyword>
<protein>
    <submittedName>
        <fullName evidence="2">Uncharacterized protein</fullName>
    </submittedName>
</protein>
<dbReference type="AlphaFoldDB" id="A0A511JQ14"/>
<evidence type="ECO:0000313" key="2">
    <source>
        <dbReference type="EMBL" id="GEM00128.1"/>
    </source>
</evidence>
<comment type="caution">
    <text evidence="2">The sequence shown here is derived from an EMBL/GenBank/DDBJ whole genome shotgun (WGS) entry which is preliminary data.</text>
</comment>
<name>A0A511JQ14_9CELL</name>
<dbReference type="Proteomes" id="UP000321049">
    <property type="component" value="Unassembled WGS sequence"/>
</dbReference>
<organism evidence="2 3">
    <name type="scientific">Cellulomonas terrae</name>
    <dbReference type="NCBI Taxonomy" id="311234"/>
    <lineage>
        <taxon>Bacteria</taxon>
        <taxon>Bacillati</taxon>
        <taxon>Actinomycetota</taxon>
        <taxon>Actinomycetes</taxon>
        <taxon>Micrococcales</taxon>
        <taxon>Cellulomonadaceae</taxon>
        <taxon>Cellulomonas</taxon>
    </lineage>
</organism>
<dbReference type="EMBL" id="BJWH01000027">
    <property type="protein sequence ID" value="GEM00128.1"/>
    <property type="molecule type" value="Genomic_DNA"/>
</dbReference>
<feature type="compositionally biased region" description="Basic and acidic residues" evidence="1">
    <location>
        <begin position="65"/>
        <end position="83"/>
    </location>
</feature>
<accession>A0A511JQ14</accession>
<reference evidence="2 3" key="1">
    <citation type="submission" date="2019-07" db="EMBL/GenBank/DDBJ databases">
        <title>Whole genome shotgun sequence of Cellulomonas terrae NBRC 100819.</title>
        <authorList>
            <person name="Hosoyama A."/>
            <person name="Uohara A."/>
            <person name="Ohji S."/>
            <person name="Ichikawa N."/>
        </authorList>
    </citation>
    <scope>NUCLEOTIDE SEQUENCE [LARGE SCALE GENOMIC DNA]</scope>
    <source>
        <strain evidence="2 3">NBRC 100819</strain>
    </source>
</reference>
<feature type="region of interest" description="Disordered" evidence="1">
    <location>
        <begin position="61"/>
        <end position="86"/>
    </location>
</feature>
<gene>
    <name evidence="2" type="ORF">CTE05_36740</name>
</gene>
<sequence length="292" mass="31368">MGTTLTGSAERRRPWSGRSPVGWVTSYRGRVDLTLELPRSVLLALWLADDSTDRSVLLGAVQSDDEPHSVQRRPAADEPLRDDVSDEPLSTLLDACDGSPRDVATVLPVPGDPGATPASVSSAATDAGEAVLVRTPQACLVAVPVVQRFGSALEPGHLVTWELSDVPDWRHAVHAQTGSLQDAERELRQGLLQATEALVKLDVARWRPDAAETVAALRDLELPAWRLPDGLDGRRVRVLASAARLRAIVALATQDDGAAVNLWQADQRSTALREVDRMARRAMAAAASRLTA</sequence>
<evidence type="ECO:0000313" key="3">
    <source>
        <dbReference type="Proteomes" id="UP000321049"/>
    </source>
</evidence>